<dbReference type="Proteomes" id="UP001596045">
    <property type="component" value="Unassembled WGS sequence"/>
</dbReference>
<evidence type="ECO:0000313" key="1">
    <source>
        <dbReference type="EMBL" id="MFC5473510.1"/>
    </source>
</evidence>
<dbReference type="PANTHER" id="PTHR34309:SF1">
    <property type="entry name" value="PROTEIN GLCG"/>
    <property type="match status" value="1"/>
</dbReference>
<dbReference type="RefSeq" id="WP_378996039.1">
    <property type="nucleotide sequence ID" value="NZ_JBHSMT010000010.1"/>
</dbReference>
<dbReference type="Pfam" id="PF03928">
    <property type="entry name" value="HbpS-like"/>
    <property type="match status" value="1"/>
</dbReference>
<comment type="caution">
    <text evidence="1">The sequence shown here is derived from an EMBL/GenBank/DDBJ whole genome shotgun (WGS) entry which is preliminary data.</text>
</comment>
<name>A0ABW0M630_9BURK</name>
<accession>A0ABW0M630</accession>
<evidence type="ECO:0000313" key="2">
    <source>
        <dbReference type="Proteomes" id="UP001596045"/>
    </source>
</evidence>
<organism evidence="1 2">
    <name type="scientific">Paraherbaspirillum soli</name>
    <dbReference type="NCBI Taxonomy" id="631222"/>
    <lineage>
        <taxon>Bacteria</taxon>
        <taxon>Pseudomonadati</taxon>
        <taxon>Pseudomonadota</taxon>
        <taxon>Betaproteobacteria</taxon>
        <taxon>Burkholderiales</taxon>
        <taxon>Oxalobacteraceae</taxon>
        <taxon>Paraherbaspirillum</taxon>
    </lineage>
</organism>
<sequence>MTVDVANEQTRSVAQDVGDVAAPPVLVPVPYGLSLTLAEAKSVVHAAEEFARERGWPMVIAVVDSACQLILLHRMDQAQLGSIEVSRQKAETAVAFRRPTAVFQEALTQGGIHLRLLGMNNLTPLEGGLPLLRNGAVVGGIGVSGMQSDQDVQVALAGAGAL</sequence>
<reference evidence="2" key="1">
    <citation type="journal article" date="2019" name="Int. J. Syst. Evol. Microbiol.">
        <title>The Global Catalogue of Microorganisms (GCM) 10K type strain sequencing project: providing services to taxonomists for standard genome sequencing and annotation.</title>
        <authorList>
            <consortium name="The Broad Institute Genomics Platform"/>
            <consortium name="The Broad Institute Genome Sequencing Center for Infectious Disease"/>
            <person name="Wu L."/>
            <person name="Ma J."/>
        </authorList>
    </citation>
    <scope>NUCLEOTIDE SEQUENCE [LARGE SCALE GENOMIC DNA]</scope>
    <source>
        <strain evidence="2">JCM 17066</strain>
    </source>
</reference>
<dbReference type="PANTHER" id="PTHR34309">
    <property type="entry name" value="SLR1406 PROTEIN"/>
    <property type="match status" value="1"/>
</dbReference>
<dbReference type="InterPro" id="IPR005624">
    <property type="entry name" value="PduO/GlcC-like"/>
</dbReference>
<proteinExistence type="predicted"/>
<protein>
    <submittedName>
        <fullName evidence="1">Heme-binding protein</fullName>
    </submittedName>
</protein>
<dbReference type="SUPFAM" id="SSF143744">
    <property type="entry name" value="GlcG-like"/>
    <property type="match status" value="1"/>
</dbReference>
<dbReference type="InterPro" id="IPR052517">
    <property type="entry name" value="GlcG_carb_metab_protein"/>
</dbReference>
<gene>
    <name evidence="1" type="ORF">ACFPM8_06010</name>
</gene>
<dbReference type="Gene3D" id="3.30.450.150">
    <property type="entry name" value="Haem-degrading domain"/>
    <property type="match status" value="1"/>
</dbReference>
<keyword evidence="2" id="KW-1185">Reference proteome</keyword>
<dbReference type="EMBL" id="JBHSMT010000010">
    <property type="protein sequence ID" value="MFC5473510.1"/>
    <property type="molecule type" value="Genomic_DNA"/>
</dbReference>
<dbReference type="InterPro" id="IPR038084">
    <property type="entry name" value="PduO/GlcC-like_sf"/>
</dbReference>